<dbReference type="RefSeq" id="WP_012694412.1">
    <property type="nucleotide sequence ID" value="NC_012526.1"/>
</dbReference>
<dbReference type="HOGENOM" id="CLU_1474198_0_0_0"/>
<reference evidence="1 2" key="1">
    <citation type="journal article" date="2009" name="PLoS Genet.">
        <title>Alliance of proteomics and genomics to unravel the specificities of Sahara bacterium Deinococcus deserti.</title>
        <authorList>
            <person name="de Groot A."/>
            <person name="Dulermo R."/>
            <person name="Ortet P."/>
            <person name="Blanchard L."/>
            <person name="Guerin P."/>
            <person name="Fernandez B."/>
            <person name="Vacherie B."/>
            <person name="Dossat C."/>
            <person name="Jolivet E."/>
            <person name="Siguier P."/>
            <person name="Chandler M."/>
            <person name="Barakat M."/>
            <person name="Dedieu A."/>
            <person name="Barbe V."/>
            <person name="Heulin T."/>
            <person name="Sommer S."/>
            <person name="Achouak W."/>
            <person name="Armengaud J."/>
        </authorList>
    </citation>
    <scope>NUCLEOTIDE SEQUENCE [LARGE SCALE GENOMIC DNA]</scope>
    <source>
        <strain evidence="2">DSM 17065 / CIP 109153 / LMG 22923 / VCD115</strain>
    </source>
</reference>
<name>C1CZP3_DEIDV</name>
<sequence length="191" mass="20836">MRAGSPLLLVVSGLPASGKTFLSSHLAYGRGVPLVTRDAYKEILYHHLPDLAHAQAGPVSFSLIWHVTGTILAAGGSVVLETHFYRPVSEGHILELAATHGARLAQVHCEAPLPELKQRHAQRVASGRRPRIDLPFDHEELPAQACWHPLNLGAPLLQLDTTLPNSGNVALAWAVQQREISLQRQQKEETS</sequence>
<dbReference type="PaxDb" id="546414-Deide_22600"/>
<dbReference type="InterPro" id="IPR027417">
    <property type="entry name" value="P-loop_NTPase"/>
</dbReference>
<dbReference type="KEGG" id="ddr:Deide_22600"/>
<keyword evidence="2" id="KW-1185">Reference proteome</keyword>
<dbReference type="SUPFAM" id="SSF52540">
    <property type="entry name" value="P-loop containing nucleoside triphosphate hydrolases"/>
    <property type="match status" value="1"/>
</dbReference>
<dbReference type="Pfam" id="PF13671">
    <property type="entry name" value="AAA_33"/>
    <property type="match status" value="1"/>
</dbReference>
<dbReference type="Gene3D" id="3.40.50.300">
    <property type="entry name" value="P-loop containing nucleotide triphosphate hydrolases"/>
    <property type="match status" value="1"/>
</dbReference>
<accession>C1CZP3</accession>
<dbReference type="OrthoDB" id="3819922at2"/>
<dbReference type="PANTHER" id="PTHR37807:SF3">
    <property type="entry name" value="OS07G0160300 PROTEIN"/>
    <property type="match status" value="1"/>
</dbReference>
<evidence type="ECO:0008006" key="3">
    <source>
        <dbReference type="Google" id="ProtNLM"/>
    </source>
</evidence>
<dbReference type="Proteomes" id="UP000002208">
    <property type="component" value="Chromosome"/>
</dbReference>
<gene>
    <name evidence="1" type="ordered locus">Deide_22600</name>
</gene>
<organism evidence="1 2">
    <name type="scientific">Deinococcus deserti (strain DSM 17065 / CIP 109153 / LMG 22923 / VCD115)</name>
    <dbReference type="NCBI Taxonomy" id="546414"/>
    <lineage>
        <taxon>Bacteria</taxon>
        <taxon>Thermotogati</taxon>
        <taxon>Deinococcota</taxon>
        <taxon>Deinococci</taxon>
        <taxon>Deinococcales</taxon>
        <taxon>Deinococcaceae</taxon>
        <taxon>Deinococcus</taxon>
    </lineage>
</organism>
<dbReference type="STRING" id="546414.Deide_22600"/>
<proteinExistence type="predicted"/>
<dbReference type="PANTHER" id="PTHR37807">
    <property type="entry name" value="OS07G0160300 PROTEIN"/>
    <property type="match status" value="1"/>
</dbReference>
<protein>
    <recommendedName>
        <fullName evidence="3">Kinase</fullName>
    </recommendedName>
</protein>
<dbReference type="AlphaFoldDB" id="C1CZP3"/>
<evidence type="ECO:0000313" key="1">
    <source>
        <dbReference type="EMBL" id="ACO47291.1"/>
    </source>
</evidence>
<evidence type="ECO:0000313" key="2">
    <source>
        <dbReference type="Proteomes" id="UP000002208"/>
    </source>
</evidence>
<dbReference type="EMBL" id="CP001114">
    <property type="protein sequence ID" value="ACO47291.1"/>
    <property type="molecule type" value="Genomic_DNA"/>
</dbReference>